<comment type="function">
    <text evidence="7">Binds to sigma F and blocks its ability to form an RNA polymerase holoenzyme (E-sigma F). Phosphorylates SpoIIAA on a serine residue. This phosphorylation may enable SpoIIAA to act as an anti-anti-sigma factor that counteracts SpoIIAB and thus releases sigma F from inhibition.</text>
</comment>
<evidence type="ECO:0000256" key="6">
    <source>
        <dbReference type="ARBA" id="ARBA00022969"/>
    </source>
</evidence>
<dbReference type="GO" id="GO:0030435">
    <property type="term" value="P:sporulation resulting in formation of a cellular spore"/>
    <property type="evidence" value="ECO:0007669"/>
    <property type="project" value="UniProtKB-KW"/>
</dbReference>
<name>A0AAE3A2E3_9FIRM</name>
<dbReference type="RefSeq" id="WP_227064248.1">
    <property type="nucleotide sequence ID" value="NZ_JAJEPV010000011.1"/>
</dbReference>
<comment type="catalytic activity">
    <reaction evidence="7">
        <text>L-seryl-[protein] + ATP = O-phospho-L-seryl-[protein] + ADP + H(+)</text>
        <dbReference type="Rhea" id="RHEA:17989"/>
        <dbReference type="Rhea" id="RHEA-COMP:9863"/>
        <dbReference type="Rhea" id="RHEA-COMP:11604"/>
        <dbReference type="ChEBI" id="CHEBI:15378"/>
        <dbReference type="ChEBI" id="CHEBI:29999"/>
        <dbReference type="ChEBI" id="CHEBI:30616"/>
        <dbReference type="ChEBI" id="CHEBI:83421"/>
        <dbReference type="ChEBI" id="CHEBI:456216"/>
        <dbReference type="EC" id="2.7.11.1"/>
    </reaction>
</comment>
<dbReference type="SMART" id="SM00387">
    <property type="entry name" value="HATPase_c"/>
    <property type="match status" value="1"/>
</dbReference>
<keyword evidence="6 7" id="KW-0749">Sporulation</keyword>
<dbReference type="InterPro" id="IPR003594">
    <property type="entry name" value="HATPase_dom"/>
</dbReference>
<evidence type="ECO:0000313" key="9">
    <source>
        <dbReference type="EMBL" id="MCC2119163.1"/>
    </source>
</evidence>
<proteinExistence type="inferred from homology"/>
<dbReference type="EMBL" id="JAJEPV010000011">
    <property type="protein sequence ID" value="MCC2119163.1"/>
    <property type="molecule type" value="Genomic_DNA"/>
</dbReference>
<keyword evidence="1 7" id="KW-0723">Serine/threonine-protein kinase</keyword>
<sequence length="160" mass="17818">MEIVFDAVSCNESFARVAVAAFITHLNPTLEELADIKTAVSEAVTNAIIHGYENLSGYTKHGEMRPAYSIIHPGKVRLHCILENDTLSIEVSDQGKGIEDVARAMEPLFTTKPELERSGMGFAFMEAFMDELEVESIPGKGTRVHMWKKMRCGDWIGKED</sequence>
<evidence type="ECO:0000256" key="3">
    <source>
        <dbReference type="ARBA" id="ARBA00022741"/>
    </source>
</evidence>
<protein>
    <recommendedName>
        <fullName evidence="7">Anti-sigma F factor</fullName>
        <ecNumber evidence="7">2.7.11.1</ecNumber>
    </recommendedName>
    <alternativeName>
        <fullName evidence="7">Stage II sporulation protein AB</fullName>
    </alternativeName>
</protein>
<dbReference type="GO" id="GO:0042174">
    <property type="term" value="P:negative regulation of sporulation resulting in formation of a cellular spore"/>
    <property type="evidence" value="ECO:0007669"/>
    <property type="project" value="InterPro"/>
</dbReference>
<evidence type="ECO:0000256" key="5">
    <source>
        <dbReference type="ARBA" id="ARBA00022840"/>
    </source>
</evidence>
<evidence type="ECO:0000256" key="4">
    <source>
        <dbReference type="ARBA" id="ARBA00022777"/>
    </source>
</evidence>
<dbReference type="Pfam" id="PF13581">
    <property type="entry name" value="HATPase_c_2"/>
    <property type="match status" value="1"/>
</dbReference>
<organism evidence="9 10">
    <name type="scientific">Waltera acetigignens</name>
    <dbReference type="NCBI Taxonomy" id="2981769"/>
    <lineage>
        <taxon>Bacteria</taxon>
        <taxon>Bacillati</taxon>
        <taxon>Bacillota</taxon>
        <taxon>Clostridia</taxon>
        <taxon>Lachnospirales</taxon>
        <taxon>Lachnospiraceae</taxon>
        <taxon>Waltera</taxon>
    </lineage>
</organism>
<dbReference type="SUPFAM" id="SSF55874">
    <property type="entry name" value="ATPase domain of HSP90 chaperone/DNA topoisomerase II/histidine kinase"/>
    <property type="match status" value="1"/>
</dbReference>
<dbReference type="GO" id="GO:0016989">
    <property type="term" value="F:sigma factor antagonist activity"/>
    <property type="evidence" value="ECO:0007669"/>
    <property type="project" value="InterPro"/>
</dbReference>
<dbReference type="HAMAP" id="MF_00637">
    <property type="entry name" value="Anti_sigma_F"/>
    <property type="match status" value="1"/>
</dbReference>
<comment type="similarity">
    <text evidence="7">Belongs to the anti-sigma-factor family.</text>
</comment>
<dbReference type="NCBIfam" id="TIGR01925">
    <property type="entry name" value="spIIAB"/>
    <property type="match status" value="1"/>
</dbReference>
<keyword evidence="2 7" id="KW-0808">Transferase</keyword>
<dbReference type="AlphaFoldDB" id="A0AAE3A2E3"/>
<dbReference type="GO" id="GO:0030436">
    <property type="term" value="P:asexual sporulation"/>
    <property type="evidence" value="ECO:0007669"/>
    <property type="project" value="UniProtKB-UniRule"/>
</dbReference>
<accession>A0AAE3A2E3</accession>
<feature type="domain" description="Histidine kinase/HSP90-like ATPase" evidence="8">
    <location>
        <begin position="31"/>
        <end position="152"/>
    </location>
</feature>
<dbReference type="EC" id="2.7.11.1" evidence="7"/>
<keyword evidence="3 7" id="KW-0547">Nucleotide-binding</keyword>
<dbReference type="InterPro" id="IPR050267">
    <property type="entry name" value="Anti-sigma-factor_SerPK"/>
</dbReference>
<evidence type="ECO:0000259" key="8">
    <source>
        <dbReference type="SMART" id="SM00387"/>
    </source>
</evidence>
<dbReference type="GO" id="GO:0004674">
    <property type="term" value="F:protein serine/threonine kinase activity"/>
    <property type="evidence" value="ECO:0007669"/>
    <property type="project" value="UniProtKB-KW"/>
</dbReference>
<reference evidence="9 10" key="1">
    <citation type="submission" date="2021-10" db="EMBL/GenBank/DDBJ databases">
        <title>Anaerobic single-cell dispensing facilitates the cultivation of human gut bacteria.</title>
        <authorList>
            <person name="Afrizal A."/>
        </authorList>
    </citation>
    <scope>NUCLEOTIDE SEQUENCE [LARGE SCALE GENOMIC DNA]</scope>
    <source>
        <strain evidence="9 10">CLA-AA-H273</strain>
    </source>
</reference>
<comment type="catalytic activity">
    <reaction evidence="7">
        <text>L-threonyl-[protein] + ATP = O-phospho-L-threonyl-[protein] + ADP + H(+)</text>
        <dbReference type="Rhea" id="RHEA:46608"/>
        <dbReference type="Rhea" id="RHEA-COMP:11060"/>
        <dbReference type="Rhea" id="RHEA-COMP:11605"/>
        <dbReference type="ChEBI" id="CHEBI:15378"/>
        <dbReference type="ChEBI" id="CHEBI:30013"/>
        <dbReference type="ChEBI" id="CHEBI:30616"/>
        <dbReference type="ChEBI" id="CHEBI:61977"/>
        <dbReference type="ChEBI" id="CHEBI:456216"/>
        <dbReference type="EC" id="2.7.11.1"/>
    </reaction>
</comment>
<evidence type="ECO:0000313" key="10">
    <source>
        <dbReference type="Proteomes" id="UP001197795"/>
    </source>
</evidence>
<dbReference type="PANTHER" id="PTHR35526:SF3">
    <property type="entry name" value="ANTI-SIGMA-F FACTOR RSBW"/>
    <property type="match status" value="1"/>
</dbReference>
<evidence type="ECO:0000256" key="2">
    <source>
        <dbReference type="ARBA" id="ARBA00022679"/>
    </source>
</evidence>
<dbReference type="PANTHER" id="PTHR35526">
    <property type="entry name" value="ANTI-SIGMA-F FACTOR RSBW-RELATED"/>
    <property type="match status" value="1"/>
</dbReference>
<dbReference type="GO" id="GO:0005524">
    <property type="term" value="F:ATP binding"/>
    <property type="evidence" value="ECO:0007669"/>
    <property type="project" value="UniProtKB-KW"/>
</dbReference>
<dbReference type="InterPro" id="IPR036890">
    <property type="entry name" value="HATPase_C_sf"/>
</dbReference>
<keyword evidence="5 7" id="KW-0067">ATP-binding</keyword>
<dbReference type="InterPro" id="IPR010194">
    <property type="entry name" value="Anti-sigma_F"/>
</dbReference>
<comment type="caution">
    <text evidence="9">The sequence shown here is derived from an EMBL/GenBank/DDBJ whole genome shotgun (WGS) entry which is preliminary data.</text>
</comment>
<keyword evidence="10" id="KW-1185">Reference proteome</keyword>
<evidence type="ECO:0000256" key="7">
    <source>
        <dbReference type="HAMAP-Rule" id="MF_00637"/>
    </source>
</evidence>
<keyword evidence="4 7" id="KW-0418">Kinase</keyword>
<evidence type="ECO:0000256" key="1">
    <source>
        <dbReference type="ARBA" id="ARBA00022527"/>
    </source>
</evidence>
<gene>
    <name evidence="7 9" type="primary">spoIIAB</name>
    <name evidence="9" type="ORF">LKD75_06065</name>
</gene>
<dbReference type="Proteomes" id="UP001197795">
    <property type="component" value="Unassembled WGS sequence"/>
</dbReference>
<dbReference type="Gene3D" id="3.30.565.10">
    <property type="entry name" value="Histidine kinase-like ATPase, C-terminal domain"/>
    <property type="match status" value="1"/>
</dbReference>